<evidence type="ECO:0000313" key="1">
    <source>
        <dbReference type="EMBL" id="MCM2535007.1"/>
    </source>
</evidence>
<evidence type="ECO:0000313" key="2">
    <source>
        <dbReference type="Proteomes" id="UP001523262"/>
    </source>
</evidence>
<dbReference type="EMBL" id="JAMQCR010000002">
    <property type="protein sequence ID" value="MCM2535007.1"/>
    <property type="molecule type" value="Genomic_DNA"/>
</dbReference>
<gene>
    <name evidence="1" type="ORF">NDK43_25035</name>
</gene>
<proteinExistence type="predicted"/>
<sequence length="83" mass="9631">MDFYEKLPEELLIRFYYEIINNIKKGILTKNMYYEIGIIISVANRRGISLDQPSDFNEVINQQALNDLLQSEQVGTRCSSQIA</sequence>
<name>A0ABT0WFA6_9BACI</name>
<keyword evidence="2" id="KW-1185">Reference proteome</keyword>
<protein>
    <submittedName>
        <fullName evidence="1">Uncharacterized protein</fullName>
    </submittedName>
</protein>
<dbReference type="Proteomes" id="UP001523262">
    <property type="component" value="Unassembled WGS sequence"/>
</dbReference>
<accession>A0ABT0WFA6</accession>
<organism evidence="1 2">
    <name type="scientific">Neobacillus pocheonensis</name>
    <dbReference type="NCBI Taxonomy" id="363869"/>
    <lineage>
        <taxon>Bacteria</taxon>
        <taxon>Bacillati</taxon>
        <taxon>Bacillota</taxon>
        <taxon>Bacilli</taxon>
        <taxon>Bacillales</taxon>
        <taxon>Bacillaceae</taxon>
        <taxon>Neobacillus</taxon>
    </lineage>
</organism>
<comment type="caution">
    <text evidence="1">The sequence shown here is derived from an EMBL/GenBank/DDBJ whole genome shotgun (WGS) entry which is preliminary data.</text>
</comment>
<reference evidence="1 2" key="1">
    <citation type="submission" date="2022-06" db="EMBL/GenBank/DDBJ databases">
        <authorList>
            <person name="Jeon C.O."/>
        </authorList>
    </citation>
    <scope>NUCLEOTIDE SEQUENCE [LARGE SCALE GENOMIC DNA]</scope>
    <source>
        <strain evidence="1 2">KCTC 13943</strain>
    </source>
</reference>